<dbReference type="AlphaFoldDB" id="A0AAJ7FPU6"/>
<dbReference type="PANTHER" id="PTHR24276">
    <property type="entry name" value="POLYSERASE-RELATED"/>
    <property type="match status" value="1"/>
</dbReference>
<dbReference type="Proteomes" id="UP000694920">
    <property type="component" value="Unplaced"/>
</dbReference>
<protein>
    <recommendedName>
        <fullName evidence="8">chymotrypsin</fullName>
        <ecNumber evidence="8">3.4.21.1</ecNumber>
    </recommendedName>
</protein>
<keyword evidence="12" id="KW-1185">Reference proteome</keyword>
<dbReference type="FunFam" id="2.40.10.10:FF:000047">
    <property type="entry name" value="Trypsin eta"/>
    <property type="match status" value="1"/>
</dbReference>
<keyword evidence="4 9" id="KW-0645">Protease</keyword>
<feature type="chain" id="PRO_5042583854" description="chymotrypsin" evidence="10">
    <location>
        <begin position="21"/>
        <end position="273"/>
    </location>
</feature>
<accession>A0AAJ7FPU6</accession>
<evidence type="ECO:0000256" key="1">
    <source>
        <dbReference type="ARBA" id="ARBA00004239"/>
    </source>
</evidence>
<dbReference type="InterPro" id="IPR033116">
    <property type="entry name" value="TRYPSIN_SER"/>
</dbReference>
<name>A0AAJ7FPU6_CEPCN</name>
<sequence length="273" mass="29052">MCRLACVVLLSFFAVALGSAATGYYEDGVPIYDRAPEPIKPEEIIVDDVAQRLVGGNPASTGAYPYQVSLRNAAGNHFCGGSIVNNRWILTAAHCLTSSSNTGVYVAVGTNLLLSGGTVYQSSRVVVHPNYNSLLIRNDVGLVNVNRNIAFSNLVRAVALPTSNFEQANAPAVVTGWGRLQAGGSIPNNLQVLNTRIIDQPTCLAVNFRVTKDNICTFTREGQGTCNGDSGGPLVANGAQHGIVSWGYACALGRPDMYARVFSYLSWIRSHTG</sequence>
<dbReference type="InterPro" id="IPR001254">
    <property type="entry name" value="Trypsin_dom"/>
</dbReference>
<dbReference type="Gene3D" id="2.40.10.10">
    <property type="entry name" value="Trypsin-like serine proteases"/>
    <property type="match status" value="2"/>
</dbReference>
<dbReference type="GO" id="GO:0016485">
    <property type="term" value="P:protein processing"/>
    <property type="evidence" value="ECO:0007669"/>
    <property type="project" value="UniProtKB-ARBA"/>
</dbReference>
<evidence type="ECO:0000256" key="9">
    <source>
        <dbReference type="RuleBase" id="RU363034"/>
    </source>
</evidence>
<dbReference type="InterPro" id="IPR050430">
    <property type="entry name" value="Peptidase_S1"/>
</dbReference>
<evidence type="ECO:0000259" key="11">
    <source>
        <dbReference type="PROSITE" id="PS50240"/>
    </source>
</evidence>
<dbReference type="InterPro" id="IPR001314">
    <property type="entry name" value="Peptidase_S1A"/>
</dbReference>
<keyword evidence="6 9" id="KW-0720">Serine protease</keyword>
<keyword evidence="5 9" id="KW-0378">Hydrolase</keyword>
<organism evidence="12 13">
    <name type="scientific">Cephus cinctus</name>
    <name type="common">Wheat stem sawfly</name>
    <dbReference type="NCBI Taxonomy" id="211228"/>
    <lineage>
        <taxon>Eukaryota</taxon>
        <taxon>Metazoa</taxon>
        <taxon>Ecdysozoa</taxon>
        <taxon>Arthropoda</taxon>
        <taxon>Hexapoda</taxon>
        <taxon>Insecta</taxon>
        <taxon>Pterygota</taxon>
        <taxon>Neoptera</taxon>
        <taxon>Endopterygota</taxon>
        <taxon>Hymenoptera</taxon>
        <taxon>Cephoidea</taxon>
        <taxon>Cephidae</taxon>
        <taxon>Cephus</taxon>
    </lineage>
</organism>
<dbReference type="PROSITE" id="PS00135">
    <property type="entry name" value="TRYPSIN_SER"/>
    <property type="match status" value="1"/>
</dbReference>
<evidence type="ECO:0000256" key="5">
    <source>
        <dbReference type="ARBA" id="ARBA00022801"/>
    </source>
</evidence>
<reference evidence="13" key="1">
    <citation type="submission" date="2025-08" db="UniProtKB">
        <authorList>
            <consortium name="RefSeq"/>
        </authorList>
    </citation>
    <scope>IDENTIFICATION</scope>
</reference>
<dbReference type="GO" id="GO:0004252">
    <property type="term" value="F:serine-type endopeptidase activity"/>
    <property type="evidence" value="ECO:0007669"/>
    <property type="project" value="UniProtKB-EC"/>
</dbReference>
<dbReference type="InterPro" id="IPR043504">
    <property type="entry name" value="Peptidase_S1_PA_chymotrypsin"/>
</dbReference>
<evidence type="ECO:0000256" key="7">
    <source>
        <dbReference type="ARBA" id="ARBA00023157"/>
    </source>
</evidence>
<dbReference type="GO" id="GO:0005576">
    <property type="term" value="C:extracellular region"/>
    <property type="evidence" value="ECO:0007669"/>
    <property type="project" value="UniProtKB-SubCell"/>
</dbReference>
<keyword evidence="7" id="KW-1015">Disulfide bond</keyword>
<dbReference type="InterPro" id="IPR018114">
    <property type="entry name" value="TRYPSIN_HIS"/>
</dbReference>
<evidence type="ECO:0000256" key="10">
    <source>
        <dbReference type="SAM" id="SignalP"/>
    </source>
</evidence>
<dbReference type="Pfam" id="PF00089">
    <property type="entry name" value="Trypsin"/>
    <property type="match status" value="1"/>
</dbReference>
<proteinExistence type="inferred from homology"/>
<dbReference type="PRINTS" id="PR00722">
    <property type="entry name" value="CHYMOTRYPSIN"/>
</dbReference>
<feature type="signal peptide" evidence="10">
    <location>
        <begin position="1"/>
        <end position="20"/>
    </location>
</feature>
<evidence type="ECO:0000256" key="6">
    <source>
        <dbReference type="ARBA" id="ARBA00022825"/>
    </source>
</evidence>
<evidence type="ECO:0000313" key="12">
    <source>
        <dbReference type="Proteomes" id="UP000694920"/>
    </source>
</evidence>
<dbReference type="PROSITE" id="PS00134">
    <property type="entry name" value="TRYPSIN_HIS"/>
    <property type="match status" value="1"/>
</dbReference>
<dbReference type="CDD" id="cd00190">
    <property type="entry name" value="Tryp_SPc"/>
    <property type="match status" value="1"/>
</dbReference>
<dbReference type="RefSeq" id="XP_015602362.1">
    <property type="nucleotide sequence ID" value="XM_015746876.2"/>
</dbReference>
<dbReference type="PANTHER" id="PTHR24276:SF91">
    <property type="entry name" value="AT26814P-RELATED"/>
    <property type="match status" value="1"/>
</dbReference>
<dbReference type="SMART" id="SM00020">
    <property type="entry name" value="Tryp_SPc"/>
    <property type="match status" value="1"/>
</dbReference>
<dbReference type="PROSITE" id="PS50240">
    <property type="entry name" value="TRYPSIN_DOM"/>
    <property type="match status" value="1"/>
</dbReference>
<evidence type="ECO:0000256" key="8">
    <source>
        <dbReference type="ARBA" id="ARBA00044036"/>
    </source>
</evidence>
<evidence type="ECO:0000256" key="2">
    <source>
        <dbReference type="ARBA" id="ARBA00007664"/>
    </source>
</evidence>
<dbReference type="InterPro" id="IPR009003">
    <property type="entry name" value="Peptidase_S1_PA"/>
</dbReference>
<feature type="domain" description="Peptidase S1" evidence="11">
    <location>
        <begin position="53"/>
        <end position="273"/>
    </location>
</feature>
<dbReference type="SUPFAM" id="SSF50494">
    <property type="entry name" value="Trypsin-like serine proteases"/>
    <property type="match status" value="1"/>
</dbReference>
<dbReference type="EC" id="3.4.21.1" evidence="8"/>
<keyword evidence="3" id="KW-0964">Secreted</keyword>
<comment type="subcellular location">
    <subcellularLocation>
        <location evidence="1">Secreted</location>
        <location evidence="1">Extracellular space</location>
    </subcellularLocation>
</comment>
<evidence type="ECO:0000313" key="13">
    <source>
        <dbReference type="RefSeq" id="XP_015602362.1"/>
    </source>
</evidence>
<evidence type="ECO:0000256" key="3">
    <source>
        <dbReference type="ARBA" id="ARBA00022525"/>
    </source>
</evidence>
<keyword evidence="10" id="KW-0732">Signal</keyword>
<dbReference type="KEGG" id="ccin:107271186"/>
<dbReference type="GeneID" id="107271186"/>
<evidence type="ECO:0000256" key="4">
    <source>
        <dbReference type="ARBA" id="ARBA00022670"/>
    </source>
</evidence>
<comment type="similarity">
    <text evidence="2">Belongs to the peptidase S1 family.</text>
</comment>
<gene>
    <name evidence="13" type="primary">LOC107271186</name>
</gene>